<keyword evidence="3" id="KW-1185">Reference proteome</keyword>
<dbReference type="PANTHER" id="PTHR38463:SF1">
    <property type="entry name" value="STRESS RESPONSE PROTEIN YSNF"/>
    <property type="match status" value="1"/>
</dbReference>
<protein>
    <submittedName>
        <fullName evidence="2">YsnF/AvaK domain-containing protein</fullName>
    </submittedName>
</protein>
<evidence type="ECO:0000313" key="3">
    <source>
        <dbReference type="Proteomes" id="UP001352263"/>
    </source>
</evidence>
<evidence type="ECO:0000313" key="2">
    <source>
        <dbReference type="EMBL" id="MEC4720685.1"/>
    </source>
</evidence>
<organism evidence="2 3">
    <name type="scientific">Noviherbaspirillum album</name>
    <dbReference type="NCBI Taxonomy" id="3080276"/>
    <lineage>
        <taxon>Bacteria</taxon>
        <taxon>Pseudomonadati</taxon>
        <taxon>Pseudomonadota</taxon>
        <taxon>Betaproteobacteria</taxon>
        <taxon>Burkholderiales</taxon>
        <taxon>Oxalobacteraceae</taxon>
        <taxon>Noviherbaspirillum</taxon>
    </lineage>
</organism>
<dbReference type="Proteomes" id="UP001352263">
    <property type="component" value="Unassembled WGS sequence"/>
</dbReference>
<dbReference type="PANTHER" id="PTHR38463">
    <property type="entry name" value="STRESS RESPONSE PROTEIN YSNF"/>
    <property type="match status" value="1"/>
</dbReference>
<comment type="caution">
    <text evidence="2">The sequence shown here is derived from an EMBL/GenBank/DDBJ whole genome shotgun (WGS) entry which is preliminary data.</text>
</comment>
<gene>
    <name evidence="2" type="ORF">RY831_16095</name>
</gene>
<reference evidence="2 3" key="1">
    <citation type="submission" date="2023-10" db="EMBL/GenBank/DDBJ databases">
        <title>Noviherbaspirillum sp. CPCC 100848 genome assembly.</title>
        <authorList>
            <person name="Li X.Y."/>
            <person name="Fang X.M."/>
        </authorList>
    </citation>
    <scope>NUCLEOTIDE SEQUENCE [LARGE SCALE GENOMIC DNA]</scope>
    <source>
        <strain evidence="2 3">CPCC 100848</strain>
    </source>
</reference>
<accession>A0ABU6JBJ3</accession>
<dbReference type="RefSeq" id="WP_326507394.1">
    <property type="nucleotide sequence ID" value="NZ_JAWIIV010000012.1"/>
</dbReference>
<dbReference type="InterPro" id="IPR052967">
    <property type="entry name" value="Stress_Response_Assoc"/>
</dbReference>
<evidence type="ECO:0000259" key="1">
    <source>
        <dbReference type="Pfam" id="PF09557"/>
    </source>
</evidence>
<feature type="domain" description="DUF2382" evidence="1">
    <location>
        <begin position="107"/>
        <end position="217"/>
    </location>
</feature>
<sequence length="233" mass="25853">MAHFPDNAGAPVSSRQLANARVVDIAGTPATITSLQQDGDEMQAWIRLSDGMQVLVPVSLLAVQADGSYRLPFQFRPAPAEASQASQVAADGTSYDAVQSTQMRFPVMEEELQVDKQLVDTGRGVRLHKTVSEHVERIEQRLMHDELVVEHVPLGRVVSGEAPQTRYEGDTLVVPVLEEVLVVQKQLVLKEEVRITRQQRPIDASQEVRLRSEQVRVERFDEGAPQPPSGRPH</sequence>
<dbReference type="EMBL" id="JAWIIV010000012">
    <property type="protein sequence ID" value="MEC4720685.1"/>
    <property type="molecule type" value="Genomic_DNA"/>
</dbReference>
<proteinExistence type="predicted"/>
<dbReference type="InterPro" id="IPR019060">
    <property type="entry name" value="DUF2382"/>
</dbReference>
<dbReference type="Pfam" id="PF09557">
    <property type="entry name" value="DUF2382"/>
    <property type="match status" value="1"/>
</dbReference>
<name>A0ABU6JBJ3_9BURK</name>